<sequence length="98" mass="10643">MDWHVKETTKLLLRLLSLAQKLNVNSAIFSTTGWPYCIMGCSQKSVLGKCLTVQSGSTDIAEGDLENYMLGSVKYPLPVSQGKVSDHLESSAAAFADF</sequence>
<gene>
    <name evidence="1" type="ORF">Dsin_018840</name>
</gene>
<name>A0AAE0E3G6_9ROSI</name>
<protein>
    <submittedName>
        <fullName evidence="1">Uncharacterized protein</fullName>
    </submittedName>
</protein>
<dbReference type="Proteomes" id="UP001281410">
    <property type="component" value="Unassembled WGS sequence"/>
</dbReference>
<dbReference type="EMBL" id="JANJYJ010000006">
    <property type="protein sequence ID" value="KAK3204794.1"/>
    <property type="molecule type" value="Genomic_DNA"/>
</dbReference>
<reference evidence="1" key="1">
    <citation type="journal article" date="2023" name="Plant J.">
        <title>Genome sequences and population genomics provide insights into the demographic history, inbreeding, and mutation load of two 'living fossil' tree species of Dipteronia.</title>
        <authorList>
            <person name="Feng Y."/>
            <person name="Comes H.P."/>
            <person name="Chen J."/>
            <person name="Zhu S."/>
            <person name="Lu R."/>
            <person name="Zhang X."/>
            <person name="Li P."/>
            <person name="Qiu J."/>
            <person name="Olsen K.M."/>
            <person name="Qiu Y."/>
        </authorList>
    </citation>
    <scope>NUCLEOTIDE SEQUENCE</scope>
    <source>
        <strain evidence="1">NBL</strain>
    </source>
</reference>
<organism evidence="1 2">
    <name type="scientific">Dipteronia sinensis</name>
    <dbReference type="NCBI Taxonomy" id="43782"/>
    <lineage>
        <taxon>Eukaryota</taxon>
        <taxon>Viridiplantae</taxon>
        <taxon>Streptophyta</taxon>
        <taxon>Embryophyta</taxon>
        <taxon>Tracheophyta</taxon>
        <taxon>Spermatophyta</taxon>
        <taxon>Magnoliopsida</taxon>
        <taxon>eudicotyledons</taxon>
        <taxon>Gunneridae</taxon>
        <taxon>Pentapetalae</taxon>
        <taxon>rosids</taxon>
        <taxon>malvids</taxon>
        <taxon>Sapindales</taxon>
        <taxon>Sapindaceae</taxon>
        <taxon>Hippocastanoideae</taxon>
        <taxon>Acereae</taxon>
        <taxon>Dipteronia</taxon>
    </lineage>
</organism>
<proteinExistence type="predicted"/>
<evidence type="ECO:0000313" key="2">
    <source>
        <dbReference type="Proteomes" id="UP001281410"/>
    </source>
</evidence>
<dbReference type="AlphaFoldDB" id="A0AAE0E3G6"/>
<accession>A0AAE0E3G6</accession>
<evidence type="ECO:0000313" key="1">
    <source>
        <dbReference type="EMBL" id="KAK3204794.1"/>
    </source>
</evidence>
<comment type="caution">
    <text evidence="1">The sequence shown here is derived from an EMBL/GenBank/DDBJ whole genome shotgun (WGS) entry which is preliminary data.</text>
</comment>
<keyword evidence="2" id="KW-1185">Reference proteome</keyword>